<gene>
    <name evidence="1" type="ORF">EKG39_09115</name>
</gene>
<comment type="caution">
    <text evidence="1">The sequence shown here is derived from an EMBL/GenBank/DDBJ whole genome shotgun (WGS) entry which is preliminary data.</text>
</comment>
<evidence type="ECO:0000313" key="2">
    <source>
        <dbReference type="Proteomes" id="UP000282060"/>
    </source>
</evidence>
<dbReference type="InterPro" id="IPR037012">
    <property type="entry name" value="NanQ/TabA/YiaL_sf"/>
</dbReference>
<dbReference type="Pfam" id="PF04074">
    <property type="entry name" value="DUF386"/>
    <property type="match status" value="1"/>
</dbReference>
<sequence>MLNQPKSLTEFLTSCPDELKSAIEYAVGSYVHLKDGRFDIPDSNVFGVKLNYSLKPYQLDDVLTYENHRKLIDLHIILEGEEMFSQLDDVQGELLSEYNKKDDYELIYSSQINSFSIESNNCILFNVGVWHTTGIKNKCDSVKKIVLKIPLDIFTK</sequence>
<proteinExistence type="predicted"/>
<organism evidence="1 2">
    <name type="scientific">Shewanella atlantica</name>
    <dbReference type="NCBI Taxonomy" id="271099"/>
    <lineage>
        <taxon>Bacteria</taxon>
        <taxon>Pseudomonadati</taxon>
        <taxon>Pseudomonadota</taxon>
        <taxon>Gammaproteobacteria</taxon>
        <taxon>Alteromonadales</taxon>
        <taxon>Shewanellaceae</taxon>
        <taxon>Shewanella</taxon>
    </lineage>
</organism>
<protein>
    <submittedName>
        <fullName evidence="1">DUF386 family protein</fullName>
    </submittedName>
</protein>
<dbReference type="InterPro" id="IPR004375">
    <property type="entry name" value="NanQ/TabA/YiaL"/>
</dbReference>
<dbReference type="SUPFAM" id="SSF51197">
    <property type="entry name" value="Clavaminate synthase-like"/>
    <property type="match status" value="1"/>
</dbReference>
<keyword evidence="2" id="KW-1185">Reference proteome</keyword>
<dbReference type="Proteomes" id="UP000282060">
    <property type="component" value="Unassembled WGS sequence"/>
</dbReference>
<name>A0A431WAN8_9GAMM</name>
<dbReference type="Gene3D" id="2.60.120.370">
    <property type="entry name" value="YhcH/YjgK/YiaL"/>
    <property type="match status" value="1"/>
</dbReference>
<accession>A0A431WAN8</accession>
<reference evidence="1 2" key="1">
    <citation type="submission" date="2018-12" db="EMBL/GenBank/DDBJ databases">
        <authorList>
            <person name="Yu L."/>
        </authorList>
    </citation>
    <scope>NUCLEOTIDE SEQUENCE [LARGE SCALE GENOMIC DNA]</scope>
    <source>
        <strain evidence="1 2">HAW-EB5</strain>
    </source>
</reference>
<dbReference type="NCBIfam" id="TIGR00022">
    <property type="entry name" value="YhcH/YjgK/YiaL family protein"/>
    <property type="match status" value="1"/>
</dbReference>
<dbReference type="GO" id="GO:0005829">
    <property type="term" value="C:cytosol"/>
    <property type="evidence" value="ECO:0007669"/>
    <property type="project" value="TreeGrafter"/>
</dbReference>
<dbReference type="EMBL" id="RXNV01000003">
    <property type="protein sequence ID" value="RTR32531.1"/>
    <property type="molecule type" value="Genomic_DNA"/>
</dbReference>
<evidence type="ECO:0000313" key="1">
    <source>
        <dbReference type="EMBL" id="RTR32531.1"/>
    </source>
</evidence>
<dbReference type="PANTHER" id="PTHR34986:SF1">
    <property type="entry name" value="PROTEIN YIAL"/>
    <property type="match status" value="1"/>
</dbReference>
<dbReference type="AlphaFoldDB" id="A0A431WAN8"/>
<dbReference type="RefSeq" id="WP_126505422.1">
    <property type="nucleotide sequence ID" value="NZ_RXNV01000003.1"/>
</dbReference>
<dbReference type="PANTHER" id="PTHR34986">
    <property type="entry name" value="EVOLVED BETA-GALACTOSIDASE SUBUNIT BETA"/>
    <property type="match status" value="1"/>
</dbReference>
<dbReference type="OrthoDB" id="6196468at2"/>